<dbReference type="Pfam" id="PF01627">
    <property type="entry name" value="Hpt"/>
    <property type="match status" value="1"/>
</dbReference>
<feature type="modified residue" description="Phosphohistidine" evidence="2">
    <location>
        <position position="56"/>
    </location>
</feature>
<reference evidence="4 5" key="1">
    <citation type="submission" date="2019-06" db="EMBL/GenBank/DDBJ databases">
        <title>A novel bacterium of genus Marinomonas, isolated from coastal sand.</title>
        <authorList>
            <person name="Huang H."/>
            <person name="Mo K."/>
            <person name="Hu Y."/>
        </authorList>
    </citation>
    <scope>NUCLEOTIDE SEQUENCE [LARGE SCALE GENOMIC DNA]</scope>
    <source>
        <strain evidence="4 5">HB171799</strain>
    </source>
</reference>
<keyword evidence="2" id="KW-0597">Phosphoprotein</keyword>
<dbReference type="OrthoDB" id="6106485at2"/>
<evidence type="ECO:0000256" key="2">
    <source>
        <dbReference type="PROSITE-ProRule" id="PRU00110"/>
    </source>
</evidence>
<proteinExistence type="predicted"/>
<dbReference type="Proteomes" id="UP000315901">
    <property type="component" value="Unassembled WGS sequence"/>
</dbReference>
<evidence type="ECO:0000256" key="1">
    <source>
        <dbReference type="ARBA" id="ARBA00023012"/>
    </source>
</evidence>
<comment type="caution">
    <text evidence="4">The sequence shown here is derived from an EMBL/GenBank/DDBJ whole genome shotgun (WGS) entry which is preliminary data.</text>
</comment>
<sequence length="114" mass="12880">MNKHFDLVDYRERLGANEELMLLVVNEFRREIQDFMGQLEQAVQSGDLPKVAALSHRIKGASSEVSAMNIPTICKSLELAAKAEETDRVAILHQDLVMAIEAYRQELDQVLPNN</sequence>
<dbReference type="GO" id="GO:0004672">
    <property type="term" value="F:protein kinase activity"/>
    <property type="evidence" value="ECO:0007669"/>
    <property type="project" value="UniProtKB-ARBA"/>
</dbReference>
<dbReference type="Gene3D" id="1.20.120.160">
    <property type="entry name" value="HPT domain"/>
    <property type="match status" value="1"/>
</dbReference>
<evidence type="ECO:0000313" key="4">
    <source>
        <dbReference type="EMBL" id="TPE49797.1"/>
    </source>
</evidence>
<keyword evidence="5" id="KW-1185">Reference proteome</keyword>
<dbReference type="InterPro" id="IPR036641">
    <property type="entry name" value="HPT_dom_sf"/>
</dbReference>
<evidence type="ECO:0000313" key="5">
    <source>
        <dbReference type="Proteomes" id="UP000315901"/>
    </source>
</evidence>
<protein>
    <submittedName>
        <fullName evidence="4">Hpt domain-containing protein</fullName>
    </submittedName>
</protein>
<organism evidence="4 5">
    <name type="scientific">Maribrevibacterium harenarium</name>
    <dbReference type="NCBI Taxonomy" id="2589817"/>
    <lineage>
        <taxon>Bacteria</taxon>
        <taxon>Pseudomonadati</taxon>
        <taxon>Pseudomonadota</taxon>
        <taxon>Gammaproteobacteria</taxon>
        <taxon>Oceanospirillales</taxon>
        <taxon>Oceanospirillaceae</taxon>
        <taxon>Maribrevibacterium</taxon>
    </lineage>
</organism>
<accession>A0A501WR98</accession>
<feature type="domain" description="HPt" evidence="3">
    <location>
        <begin position="17"/>
        <end position="114"/>
    </location>
</feature>
<evidence type="ECO:0000259" key="3">
    <source>
        <dbReference type="PROSITE" id="PS50894"/>
    </source>
</evidence>
<dbReference type="GO" id="GO:0000160">
    <property type="term" value="P:phosphorelay signal transduction system"/>
    <property type="evidence" value="ECO:0007669"/>
    <property type="project" value="UniProtKB-KW"/>
</dbReference>
<dbReference type="EMBL" id="VFRR01000022">
    <property type="protein sequence ID" value="TPE49797.1"/>
    <property type="molecule type" value="Genomic_DNA"/>
</dbReference>
<dbReference type="PROSITE" id="PS50894">
    <property type="entry name" value="HPT"/>
    <property type="match status" value="1"/>
</dbReference>
<dbReference type="InterPro" id="IPR008207">
    <property type="entry name" value="Sig_transdc_His_kin_Hpt_dom"/>
</dbReference>
<dbReference type="AlphaFoldDB" id="A0A501WR98"/>
<keyword evidence="1" id="KW-0902">Two-component regulatory system</keyword>
<dbReference type="RefSeq" id="WP_140589370.1">
    <property type="nucleotide sequence ID" value="NZ_VFRR01000022.1"/>
</dbReference>
<gene>
    <name evidence="4" type="ORF">FJM67_11335</name>
</gene>
<name>A0A501WR98_9GAMM</name>
<dbReference type="SUPFAM" id="SSF47226">
    <property type="entry name" value="Histidine-containing phosphotransfer domain, HPT domain"/>
    <property type="match status" value="1"/>
</dbReference>